<dbReference type="EMBL" id="JAGVWB010000004">
    <property type="protein sequence ID" value="MBS3057873.1"/>
    <property type="molecule type" value="Genomic_DNA"/>
</dbReference>
<name>A0A7J4JUJ2_9ARCH</name>
<comment type="caution">
    <text evidence="4">The sequence shown here is derived from an EMBL/GenBank/DDBJ whole genome shotgun (WGS) entry which is preliminary data.</text>
</comment>
<reference evidence="6" key="1">
    <citation type="journal article" date="2020" name="bioRxiv">
        <title>A rank-normalized archaeal taxonomy based on genome phylogeny resolves widespread incomplete and uneven classifications.</title>
        <authorList>
            <person name="Rinke C."/>
            <person name="Chuvochina M."/>
            <person name="Mussig A.J."/>
            <person name="Chaumeil P.-A."/>
            <person name="Waite D.W."/>
            <person name="Whitman W.B."/>
            <person name="Parks D.H."/>
            <person name="Hugenholtz P."/>
        </authorList>
    </citation>
    <scope>NUCLEOTIDE SEQUENCE [LARGE SCALE GENOMIC DNA]</scope>
</reference>
<dbReference type="InterPro" id="IPR004088">
    <property type="entry name" value="KH_dom_type_1"/>
</dbReference>
<dbReference type="NCBIfam" id="TIGR03665">
    <property type="entry name" value="arCOG04150"/>
    <property type="match status" value="1"/>
</dbReference>
<dbReference type="SMART" id="SM00322">
    <property type="entry name" value="KH"/>
    <property type="match status" value="2"/>
</dbReference>
<dbReference type="PANTHER" id="PTHR12826:SF13">
    <property type="entry name" value="RNA-BINDING PROTEIN PNO1"/>
    <property type="match status" value="1"/>
</dbReference>
<dbReference type="PANTHER" id="PTHR12826">
    <property type="entry name" value="RIBONUCLEASE Y"/>
    <property type="match status" value="1"/>
</dbReference>
<reference evidence="5" key="2">
    <citation type="submission" date="2021-03" db="EMBL/GenBank/DDBJ databases">
        <authorList>
            <person name="Jaffe A."/>
        </authorList>
    </citation>
    <scope>NUCLEOTIDE SEQUENCE</scope>
    <source>
        <strain evidence="5">RIFCSPLOWO2_01_FULL_43_13</strain>
    </source>
</reference>
<dbReference type="Pfam" id="PF22891">
    <property type="entry name" value="KH_PNO1_2nd"/>
    <property type="match status" value="1"/>
</dbReference>
<dbReference type="Gene3D" id="3.30.1370.10">
    <property type="entry name" value="K Homology domain, type 1"/>
    <property type="match status" value="2"/>
</dbReference>
<evidence type="ECO:0000256" key="2">
    <source>
        <dbReference type="PROSITE-ProRule" id="PRU00117"/>
    </source>
</evidence>
<evidence type="ECO:0000313" key="6">
    <source>
        <dbReference type="Proteomes" id="UP000590964"/>
    </source>
</evidence>
<sequence>MEELVRIPKDRVAVLIGKNGETKAVIEKATKTKLNIDSKSGEVEIEGKSEKALEYYIATQVVKAIARGFSPEHALKLLDENYYLDIIDIEDFVGKREKELLSKKGRLIGKQGKVREKIEEETGCLVSVYGKTVSIIGTPESMEIARKAVEMILKGSSIEYVFRGLNAGRERQEFEELGL</sequence>
<protein>
    <submittedName>
        <fullName evidence="4">RNA-processing protein</fullName>
    </submittedName>
</protein>
<evidence type="ECO:0000313" key="4">
    <source>
        <dbReference type="EMBL" id="HIH21368.1"/>
    </source>
</evidence>
<keyword evidence="1 2" id="KW-0694">RNA-binding</keyword>
<feature type="domain" description="K Homology" evidence="3">
    <location>
        <begin position="1"/>
        <end position="67"/>
    </location>
</feature>
<dbReference type="PROSITE" id="PS50084">
    <property type="entry name" value="KH_TYPE_1"/>
    <property type="match status" value="2"/>
</dbReference>
<dbReference type="SUPFAM" id="SSF54791">
    <property type="entry name" value="Eukaryotic type KH-domain (KH-domain type I)"/>
    <property type="match status" value="2"/>
</dbReference>
<organism evidence="4 6">
    <name type="scientific">Candidatus Iainarchaeum sp</name>
    <dbReference type="NCBI Taxonomy" id="3101447"/>
    <lineage>
        <taxon>Archaea</taxon>
        <taxon>Candidatus Iainarchaeota</taxon>
        <taxon>Candidatus Iainarchaeia</taxon>
        <taxon>Candidatus Iainarchaeales</taxon>
        <taxon>Candidatus Iainarchaeaceae</taxon>
        <taxon>Candidatus Iainarchaeum</taxon>
    </lineage>
</organism>
<dbReference type="InterPro" id="IPR004087">
    <property type="entry name" value="KH_dom"/>
</dbReference>
<dbReference type="Proteomes" id="UP000590964">
    <property type="component" value="Unassembled WGS sequence"/>
</dbReference>
<accession>A0A7J4JUJ2</accession>
<dbReference type="Proteomes" id="UP000680185">
    <property type="component" value="Unassembled WGS sequence"/>
</dbReference>
<gene>
    <name evidence="4" type="ORF">HA222_01740</name>
    <name evidence="5" type="ORF">J4478_00550</name>
</gene>
<evidence type="ECO:0000256" key="1">
    <source>
        <dbReference type="ARBA" id="ARBA00022884"/>
    </source>
</evidence>
<evidence type="ECO:0000313" key="5">
    <source>
        <dbReference type="EMBL" id="MBS3057873.1"/>
    </source>
</evidence>
<dbReference type="GO" id="GO:0003723">
    <property type="term" value="F:RNA binding"/>
    <property type="evidence" value="ECO:0007669"/>
    <property type="project" value="UniProtKB-UniRule"/>
</dbReference>
<feature type="domain" description="K Homology" evidence="3">
    <location>
        <begin position="81"/>
        <end position="154"/>
    </location>
</feature>
<dbReference type="InterPro" id="IPR019964">
    <property type="entry name" value="KH_domain_protein_archaea"/>
</dbReference>
<dbReference type="AlphaFoldDB" id="A0A7J4JUJ2"/>
<reference evidence="5" key="3">
    <citation type="submission" date="2021-05" db="EMBL/GenBank/DDBJ databases">
        <title>Protein family content uncovers lineage relationships and bacterial pathway maintenance mechanisms in DPANN archaea.</title>
        <authorList>
            <person name="Castelle C.J."/>
            <person name="Meheust R."/>
            <person name="Jaffe A.L."/>
            <person name="Seitz K."/>
            <person name="Gong X."/>
            <person name="Baker B.J."/>
            <person name="Banfield J.F."/>
        </authorList>
    </citation>
    <scope>NUCLEOTIDE SEQUENCE</scope>
    <source>
        <strain evidence="5">RIFCSPLOWO2_01_FULL_43_13</strain>
    </source>
</reference>
<proteinExistence type="predicted"/>
<evidence type="ECO:0000259" key="3">
    <source>
        <dbReference type="SMART" id="SM00322"/>
    </source>
</evidence>
<dbReference type="InterPro" id="IPR036612">
    <property type="entry name" value="KH_dom_type_1_sf"/>
</dbReference>
<dbReference type="EMBL" id="DUFW01000025">
    <property type="protein sequence ID" value="HIH21368.1"/>
    <property type="molecule type" value="Genomic_DNA"/>
</dbReference>
<dbReference type="InterPro" id="IPR055211">
    <property type="entry name" value="KH_PNO1_2nd"/>
</dbReference>
<dbReference type="Pfam" id="PF00013">
    <property type="entry name" value="KH_1"/>
    <property type="match status" value="1"/>
</dbReference>